<accession>A0A383CPH9</accession>
<protein>
    <submittedName>
        <fullName evidence="1">Uncharacterized protein</fullName>
    </submittedName>
</protein>
<feature type="non-terminal residue" evidence="1">
    <location>
        <position position="32"/>
    </location>
</feature>
<reference evidence="1" key="1">
    <citation type="submission" date="2018-05" db="EMBL/GenBank/DDBJ databases">
        <authorList>
            <person name="Lanie J.A."/>
            <person name="Ng W.-L."/>
            <person name="Kazmierczak K.M."/>
            <person name="Andrzejewski T.M."/>
            <person name="Davidsen T.M."/>
            <person name="Wayne K.J."/>
            <person name="Tettelin H."/>
            <person name="Glass J.I."/>
            <person name="Rusch D."/>
            <person name="Podicherti R."/>
            <person name="Tsui H.-C.T."/>
            <person name="Winkler M.E."/>
        </authorList>
    </citation>
    <scope>NUCLEOTIDE SEQUENCE</scope>
</reference>
<sequence>MFRHITIHEIHYPAVARQPPRVTVTCRDGTAF</sequence>
<dbReference type="EMBL" id="UINC01210498">
    <property type="protein sequence ID" value="SVE33979.1"/>
    <property type="molecule type" value="Genomic_DNA"/>
</dbReference>
<proteinExistence type="predicted"/>
<evidence type="ECO:0000313" key="1">
    <source>
        <dbReference type="EMBL" id="SVE33979.1"/>
    </source>
</evidence>
<dbReference type="AlphaFoldDB" id="A0A383CPH9"/>
<gene>
    <name evidence="1" type="ORF">METZ01_LOCUS486833</name>
</gene>
<name>A0A383CPH9_9ZZZZ</name>
<organism evidence="1">
    <name type="scientific">marine metagenome</name>
    <dbReference type="NCBI Taxonomy" id="408172"/>
    <lineage>
        <taxon>unclassified sequences</taxon>
        <taxon>metagenomes</taxon>
        <taxon>ecological metagenomes</taxon>
    </lineage>
</organism>